<proteinExistence type="predicted"/>
<accession>A0ABY7XFS8</accession>
<dbReference type="InterPro" id="IPR014825">
    <property type="entry name" value="DNA_alkylation"/>
</dbReference>
<dbReference type="SUPFAM" id="SSF48371">
    <property type="entry name" value="ARM repeat"/>
    <property type="match status" value="1"/>
</dbReference>
<name>A0ABY7XFS8_9BACL</name>
<gene>
    <name evidence="1" type="ORF">PUW25_12130</name>
</gene>
<evidence type="ECO:0000313" key="2">
    <source>
        <dbReference type="Proteomes" id="UP001221519"/>
    </source>
</evidence>
<protein>
    <submittedName>
        <fullName evidence="1">DNA alkylation repair protein</fullName>
    </submittedName>
</protein>
<dbReference type="Pfam" id="PF08713">
    <property type="entry name" value="DNA_alkylation"/>
    <property type="match status" value="1"/>
</dbReference>
<reference evidence="1 2" key="1">
    <citation type="submission" date="2023-02" db="EMBL/GenBank/DDBJ databases">
        <title>Pathogen: clinical or host-associated sample.</title>
        <authorList>
            <person name="Hergert J."/>
            <person name="Casey R."/>
            <person name="Wagner J."/>
            <person name="Young E.L."/>
            <person name="Oakeson K.F."/>
        </authorList>
    </citation>
    <scope>NUCLEOTIDE SEQUENCE [LARGE SCALE GENOMIC DNA]</scope>
    <source>
        <strain evidence="1 2">2022CK-00829</strain>
    </source>
</reference>
<dbReference type="Gene3D" id="1.25.40.290">
    <property type="entry name" value="ARM repeat domains"/>
    <property type="match status" value="1"/>
</dbReference>
<dbReference type="PROSITE" id="PS50077">
    <property type="entry name" value="HEAT_REPEAT"/>
    <property type="match status" value="1"/>
</dbReference>
<organism evidence="1 2">
    <name type="scientific">Paenibacillus urinalis</name>
    <dbReference type="NCBI Taxonomy" id="521520"/>
    <lineage>
        <taxon>Bacteria</taxon>
        <taxon>Bacillati</taxon>
        <taxon>Bacillota</taxon>
        <taxon>Bacilli</taxon>
        <taxon>Bacillales</taxon>
        <taxon>Paenibacillaceae</taxon>
        <taxon>Paenibacillus</taxon>
    </lineage>
</organism>
<dbReference type="EMBL" id="CP118108">
    <property type="protein sequence ID" value="WDI04651.1"/>
    <property type="molecule type" value="Genomic_DNA"/>
</dbReference>
<dbReference type="RefSeq" id="WP_047911711.1">
    <property type="nucleotide sequence ID" value="NZ_CP118106.1"/>
</dbReference>
<dbReference type="InterPro" id="IPR021133">
    <property type="entry name" value="HEAT_type_2"/>
</dbReference>
<dbReference type="Proteomes" id="UP001221519">
    <property type="component" value="Chromosome"/>
</dbReference>
<sequence length="377" mass="42851">MAEPLKKIYNPTFLMEFGQTIQAADPSFPAEAFVDKVMNEHWEELALKARIRHITNVLGTLLPERYEHAIDILLEVNRHCSGFPYLILPDYVEVFGQADEHFELSMRALEAFTQHSSAEFAVRPFIIQHPKRMMKQMRSWSTSENEHVRRLASEGCRPRLPWGQALTEFKRDPAPILPILTQLKTDPSLYVRKSVANNLNDIAKDHPELVLQIAKEWMGQNPHTDWIVRHACRSLIRSAEPEVMALFGYTSASETTPLAMEAAVSVVPVTINIGENTTLRYELLVRTGPPVRIRIEYGIDFVKAGSKVSRKKFLLSDKTVEGGSRLSGSRTHRWADLSTRRHYPGLHRIVLLLNGQEIAYTELQLQNAIEGPALSNL</sequence>
<keyword evidence="2" id="KW-1185">Reference proteome</keyword>
<dbReference type="InterPro" id="IPR016024">
    <property type="entry name" value="ARM-type_fold"/>
</dbReference>
<evidence type="ECO:0000313" key="1">
    <source>
        <dbReference type="EMBL" id="WDI04651.1"/>
    </source>
</evidence>